<organism evidence="2 3">
    <name type="scientific">Lentilactobacillus rapi DSM 19907 = JCM 15042</name>
    <dbReference type="NCBI Taxonomy" id="1423795"/>
    <lineage>
        <taxon>Bacteria</taxon>
        <taxon>Bacillati</taxon>
        <taxon>Bacillota</taxon>
        <taxon>Bacilli</taxon>
        <taxon>Lactobacillales</taxon>
        <taxon>Lactobacillaceae</taxon>
        <taxon>Lentilactobacillus</taxon>
    </lineage>
</organism>
<dbReference type="Proteomes" id="UP000051977">
    <property type="component" value="Unassembled WGS sequence"/>
</dbReference>
<feature type="signal peptide" evidence="1">
    <location>
        <begin position="1"/>
        <end position="32"/>
    </location>
</feature>
<keyword evidence="1" id="KW-0732">Signal</keyword>
<evidence type="ECO:0000313" key="3">
    <source>
        <dbReference type="Proteomes" id="UP000051977"/>
    </source>
</evidence>
<dbReference type="EMBL" id="AZEI01000082">
    <property type="protein sequence ID" value="KRL14915.1"/>
    <property type="molecule type" value="Genomic_DNA"/>
</dbReference>
<feature type="chain" id="PRO_5045753325" description="DUF5640 domain-containing protein" evidence="1">
    <location>
        <begin position="33"/>
        <end position="150"/>
    </location>
</feature>
<proteinExistence type="predicted"/>
<name>A0ABR5PB91_9LACO</name>
<accession>A0ABR5PB91</accession>
<protein>
    <recommendedName>
        <fullName evidence="4">DUF5640 domain-containing protein</fullName>
    </recommendedName>
</protein>
<gene>
    <name evidence="2" type="ORF">FD12_GL000955</name>
</gene>
<comment type="caution">
    <text evidence="2">The sequence shown here is derived from an EMBL/GenBank/DDBJ whole genome shotgun (WGS) entry which is preliminary data.</text>
</comment>
<evidence type="ECO:0000256" key="1">
    <source>
        <dbReference type="SAM" id="SignalP"/>
    </source>
</evidence>
<evidence type="ECO:0000313" key="2">
    <source>
        <dbReference type="EMBL" id="KRL14915.1"/>
    </source>
</evidence>
<keyword evidence="3" id="KW-1185">Reference proteome</keyword>
<evidence type="ECO:0008006" key="4">
    <source>
        <dbReference type="Google" id="ProtNLM"/>
    </source>
</evidence>
<reference evidence="2 3" key="1">
    <citation type="journal article" date="2015" name="Genome Announc.">
        <title>Expanding the biotechnology potential of lactobacilli through comparative genomics of 213 strains and associated genera.</title>
        <authorList>
            <person name="Sun Z."/>
            <person name="Harris H.M."/>
            <person name="McCann A."/>
            <person name="Guo C."/>
            <person name="Argimon S."/>
            <person name="Zhang W."/>
            <person name="Yang X."/>
            <person name="Jeffery I.B."/>
            <person name="Cooney J.C."/>
            <person name="Kagawa T.F."/>
            <person name="Liu W."/>
            <person name="Song Y."/>
            <person name="Salvetti E."/>
            <person name="Wrobel A."/>
            <person name="Rasinkangas P."/>
            <person name="Parkhill J."/>
            <person name="Rea M.C."/>
            <person name="O'Sullivan O."/>
            <person name="Ritari J."/>
            <person name="Douillard F.P."/>
            <person name="Paul Ross R."/>
            <person name="Yang R."/>
            <person name="Briner A.E."/>
            <person name="Felis G.E."/>
            <person name="de Vos W.M."/>
            <person name="Barrangou R."/>
            <person name="Klaenhammer T.R."/>
            <person name="Caufield P.W."/>
            <person name="Cui Y."/>
            <person name="Zhang H."/>
            <person name="O'Toole P.W."/>
        </authorList>
    </citation>
    <scope>NUCLEOTIDE SEQUENCE [LARGE SCALE GENOMIC DNA]</scope>
    <source>
        <strain evidence="2 3">DSM 19907</strain>
    </source>
</reference>
<sequence>MQGGAIMKKLRLLVLAALIVFGISLSMNPVEAQASSSTTTPKALRGTWYEYKGDKKFNVIKITTHSFTANGKTYTPSKSGYRKLQVSKWGSWYSFNKTSSDSKDLGQYKTKKKLIGGSYKNVLVKYKGVGTYHVFPTNKYYRNYSYSVLD</sequence>